<evidence type="ECO:0000313" key="2">
    <source>
        <dbReference type="Proteomes" id="UP000199595"/>
    </source>
</evidence>
<keyword evidence="2" id="KW-1185">Reference proteome</keyword>
<sequence length="106" mass="12403">MRNLPKILVVLALLFIVSCKNTSKEKKINSTKTKVENKALSDAEKTAIVKYYLTNDRKLSEKDIFKIIFLNDGVDNVKVIHYEGRDSFFTFKFSKAQDYYTKHFKK</sequence>
<gene>
    <name evidence="1" type="ORF">SAMN05444411_101894</name>
</gene>
<reference evidence="1 2" key="1">
    <citation type="submission" date="2016-10" db="EMBL/GenBank/DDBJ databases">
        <authorList>
            <person name="de Groot N.N."/>
        </authorList>
    </citation>
    <scope>NUCLEOTIDE SEQUENCE [LARGE SCALE GENOMIC DNA]</scope>
    <source>
        <strain evidence="1 2">DSM 24956</strain>
    </source>
</reference>
<name>A0A1H2U685_9FLAO</name>
<dbReference type="PROSITE" id="PS51257">
    <property type="entry name" value="PROKAR_LIPOPROTEIN"/>
    <property type="match status" value="1"/>
</dbReference>
<dbReference type="Proteomes" id="UP000199595">
    <property type="component" value="Unassembled WGS sequence"/>
</dbReference>
<dbReference type="OrthoDB" id="1450247at2"/>
<evidence type="ECO:0008006" key="3">
    <source>
        <dbReference type="Google" id="ProtNLM"/>
    </source>
</evidence>
<proteinExistence type="predicted"/>
<evidence type="ECO:0000313" key="1">
    <source>
        <dbReference type="EMBL" id="SDW51437.1"/>
    </source>
</evidence>
<dbReference type="AlphaFoldDB" id="A0A1H2U685"/>
<dbReference type="RefSeq" id="WP_090120109.1">
    <property type="nucleotide sequence ID" value="NZ_FNNJ01000001.1"/>
</dbReference>
<dbReference type="EMBL" id="FNNJ01000001">
    <property type="protein sequence ID" value="SDW51437.1"/>
    <property type="molecule type" value="Genomic_DNA"/>
</dbReference>
<organism evidence="1 2">
    <name type="scientific">Lutibacter oricola</name>
    <dbReference type="NCBI Taxonomy" id="762486"/>
    <lineage>
        <taxon>Bacteria</taxon>
        <taxon>Pseudomonadati</taxon>
        <taxon>Bacteroidota</taxon>
        <taxon>Flavobacteriia</taxon>
        <taxon>Flavobacteriales</taxon>
        <taxon>Flavobacteriaceae</taxon>
        <taxon>Lutibacter</taxon>
    </lineage>
</organism>
<protein>
    <recommendedName>
        <fullName evidence="3">Lipoprotein</fullName>
    </recommendedName>
</protein>
<accession>A0A1H2U685</accession>
<dbReference type="STRING" id="762486.SAMN05444411_101894"/>